<name>A0A0K0FMN6_STRVS</name>
<protein>
    <submittedName>
        <fullName evidence="7">Transthyretin-like family protein</fullName>
    </submittedName>
</protein>
<dbReference type="Proteomes" id="UP000035680">
    <property type="component" value="Unassembled WGS sequence"/>
</dbReference>
<evidence type="ECO:0000313" key="6">
    <source>
        <dbReference type="Proteomes" id="UP000035680"/>
    </source>
</evidence>
<feature type="signal peptide" evidence="5">
    <location>
        <begin position="1"/>
        <end position="21"/>
    </location>
</feature>
<dbReference type="GO" id="GO:0009986">
    <property type="term" value="C:cell surface"/>
    <property type="evidence" value="ECO:0007669"/>
    <property type="project" value="InterPro"/>
</dbReference>
<reference evidence="6" key="1">
    <citation type="submission" date="2014-07" db="EMBL/GenBank/DDBJ databases">
        <authorList>
            <person name="Martin A.A"/>
            <person name="De Silva N."/>
        </authorList>
    </citation>
    <scope>NUCLEOTIDE SEQUENCE</scope>
</reference>
<feature type="chain" id="PRO_5005330180" evidence="5">
    <location>
        <begin position="22"/>
        <end position="142"/>
    </location>
</feature>
<dbReference type="PANTHER" id="PTHR21700">
    <property type="entry name" value="TRANSTHYRETIN-LIKE FAMILY PROTEIN-RELATED"/>
    <property type="match status" value="1"/>
</dbReference>
<dbReference type="AlphaFoldDB" id="A0A0K0FMN6"/>
<organism evidence="6 7">
    <name type="scientific">Strongyloides venezuelensis</name>
    <name type="common">Threadworm</name>
    <dbReference type="NCBI Taxonomy" id="75913"/>
    <lineage>
        <taxon>Eukaryota</taxon>
        <taxon>Metazoa</taxon>
        <taxon>Ecdysozoa</taxon>
        <taxon>Nematoda</taxon>
        <taxon>Chromadorea</taxon>
        <taxon>Rhabditida</taxon>
        <taxon>Tylenchina</taxon>
        <taxon>Panagrolaimomorpha</taxon>
        <taxon>Strongyloidoidea</taxon>
        <taxon>Strongyloididae</taxon>
        <taxon>Strongyloides</taxon>
    </lineage>
</organism>
<comment type="similarity">
    <text evidence="2">Belongs to the nematode transthyretin-like family.</text>
</comment>
<keyword evidence="6" id="KW-1185">Reference proteome</keyword>
<reference evidence="7" key="2">
    <citation type="submission" date="2015-08" db="UniProtKB">
        <authorList>
            <consortium name="WormBaseParasite"/>
        </authorList>
    </citation>
    <scope>IDENTIFICATION</scope>
</reference>
<keyword evidence="3" id="KW-0964">Secreted</keyword>
<dbReference type="InterPro" id="IPR038479">
    <property type="entry name" value="Transthyretin-like_sf"/>
</dbReference>
<sequence>MKKFIFTLTIVLLSTLVQIYGFRQQTAAVKGRLLCGDKPASGVKVKLWDKTKLGSDTQLDAKTTDDMGNFELTGGIGSILPMNVQLKIYHDCDDEKAPCQRKVKFGIPSEYVTRSSIVEKWFDLGTFNLQVVVPDEERSCIN</sequence>
<dbReference type="Pfam" id="PF01060">
    <property type="entry name" value="TTR-52"/>
    <property type="match status" value="1"/>
</dbReference>
<proteinExistence type="inferred from homology"/>
<dbReference type="GO" id="GO:0005576">
    <property type="term" value="C:extracellular region"/>
    <property type="evidence" value="ECO:0007669"/>
    <property type="project" value="UniProtKB-SubCell"/>
</dbReference>
<evidence type="ECO:0000313" key="7">
    <source>
        <dbReference type="WBParaSite" id="SVE_1026300.1"/>
    </source>
</evidence>
<dbReference type="WBParaSite" id="SVE_1026300.1">
    <property type="protein sequence ID" value="SVE_1026300.1"/>
    <property type="gene ID" value="SVE_1026300"/>
</dbReference>
<keyword evidence="4 5" id="KW-0732">Signal</keyword>
<comment type="subcellular location">
    <subcellularLocation>
        <location evidence="1">Secreted</location>
    </subcellularLocation>
</comment>
<accession>A0A0K0FMN6</accession>
<evidence type="ECO:0000256" key="2">
    <source>
        <dbReference type="ARBA" id="ARBA00010112"/>
    </source>
</evidence>
<evidence type="ECO:0000256" key="3">
    <source>
        <dbReference type="ARBA" id="ARBA00022525"/>
    </source>
</evidence>
<evidence type="ECO:0000256" key="1">
    <source>
        <dbReference type="ARBA" id="ARBA00004613"/>
    </source>
</evidence>
<dbReference type="PANTHER" id="PTHR21700:SF112">
    <property type="entry name" value="TRANSTHYRETIN-RELATED FAMILY DOMAIN"/>
    <property type="match status" value="1"/>
</dbReference>
<dbReference type="InterPro" id="IPR001534">
    <property type="entry name" value="Transthyretin-like"/>
</dbReference>
<evidence type="ECO:0000256" key="5">
    <source>
        <dbReference type="SAM" id="SignalP"/>
    </source>
</evidence>
<evidence type="ECO:0000256" key="4">
    <source>
        <dbReference type="ARBA" id="ARBA00022729"/>
    </source>
</evidence>
<dbReference type="Gene3D" id="2.60.40.3330">
    <property type="match status" value="1"/>
</dbReference>